<organism evidence="2 3">
    <name type="scientific">Papaver somniferum</name>
    <name type="common">Opium poppy</name>
    <dbReference type="NCBI Taxonomy" id="3469"/>
    <lineage>
        <taxon>Eukaryota</taxon>
        <taxon>Viridiplantae</taxon>
        <taxon>Streptophyta</taxon>
        <taxon>Embryophyta</taxon>
        <taxon>Tracheophyta</taxon>
        <taxon>Spermatophyta</taxon>
        <taxon>Magnoliopsida</taxon>
        <taxon>Ranunculales</taxon>
        <taxon>Papaveraceae</taxon>
        <taxon>Papaveroideae</taxon>
        <taxon>Papaver</taxon>
    </lineage>
</organism>
<evidence type="ECO:0000313" key="3">
    <source>
        <dbReference type="Proteomes" id="UP000316621"/>
    </source>
</evidence>
<keyword evidence="3" id="KW-1185">Reference proteome</keyword>
<reference evidence="2 3" key="1">
    <citation type="journal article" date="2018" name="Science">
        <title>The opium poppy genome and morphinan production.</title>
        <authorList>
            <person name="Guo L."/>
            <person name="Winzer T."/>
            <person name="Yang X."/>
            <person name="Li Y."/>
            <person name="Ning Z."/>
            <person name="He Z."/>
            <person name="Teodor R."/>
            <person name="Lu Y."/>
            <person name="Bowser T.A."/>
            <person name="Graham I.A."/>
            <person name="Ye K."/>
        </authorList>
    </citation>
    <scope>NUCLEOTIDE SEQUENCE [LARGE SCALE GENOMIC DNA]</scope>
    <source>
        <strain evidence="3">cv. HN1</strain>
        <tissue evidence="2">Leaves</tissue>
    </source>
</reference>
<gene>
    <name evidence="2" type="ORF">C5167_047721</name>
</gene>
<accession>A0A4Y7LLD4</accession>
<protein>
    <submittedName>
        <fullName evidence="2">Uncharacterized protein</fullName>
    </submittedName>
</protein>
<sequence>MAIHHTRRRTTQETGGTSRQKGLVMTGCVLRNLKKQAVVAGG</sequence>
<dbReference type="AlphaFoldDB" id="A0A4Y7LLD4"/>
<name>A0A4Y7LLD4_PAPSO</name>
<feature type="region of interest" description="Disordered" evidence="1">
    <location>
        <begin position="1"/>
        <end position="20"/>
    </location>
</feature>
<dbReference type="Gramene" id="RZC84929">
    <property type="protein sequence ID" value="RZC84929"/>
    <property type="gene ID" value="C5167_047721"/>
</dbReference>
<evidence type="ECO:0000313" key="2">
    <source>
        <dbReference type="EMBL" id="RZC84929.1"/>
    </source>
</evidence>
<evidence type="ECO:0000256" key="1">
    <source>
        <dbReference type="SAM" id="MobiDB-lite"/>
    </source>
</evidence>
<proteinExistence type="predicted"/>
<dbReference type="EMBL" id="CM010725">
    <property type="protein sequence ID" value="RZC84929.1"/>
    <property type="molecule type" value="Genomic_DNA"/>
</dbReference>
<dbReference type="Proteomes" id="UP000316621">
    <property type="component" value="Chromosome 11"/>
</dbReference>